<accession>A0ABV5J342</accession>
<name>A0ABV5J342_9BACT</name>
<reference evidence="2 3" key="1">
    <citation type="submission" date="2024-09" db="EMBL/GenBank/DDBJ databases">
        <authorList>
            <person name="Sun Q."/>
            <person name="Mori K."/>
        </authorList>
    </citation>
    <scope>NUCLEOTIDE SEQUENCE [LARGE SCALE GENOMIC DNA]</scope>
    <source>
        <strain evidence="2 3">CECT 7682</strain>
    </source>
</reference>
<feature type="transmembrane region" description="Helical" evidence="1">
    <location>
        <begin position="155"/>
        <end position="176"/>
    </location>
</feature>
<feature type="transmembrane region" description="Helical" evidence="1">
    <location>
        <begin position="46"/>
        <end position="67"/>
    </location>
</feature>
<proteinExistence type="predicted"/>
<evidence type="ECO:0000313" key="3">
    <source>
        <dbReference type="Proteomes" id="UP001589654"/>
    </source>
</evidence>
<comment type="caution">
    <text evidence="2">The sequence shown here is derived from an EMBL/GenBank/DDBJ whole genome shotgun (WGS) entry which is preliminary data.</text>
</comment>
<dbReference type="Pfam" id="PF12679">
    <property type="entry name" value="ABC2_membrane_2"/>
    <property type="match status" value="1"/>
</dbReference>
<gene>
    <name evidence="2" type="ORF">ACFFUR_05450</name>
</gene>
<dbReference type="RefSeq" id="WP_290249266.1">
    <property type="nucleotide sequence ID" value="NZ_JAUFQT010000002.1"/>
</dbReference>
<feature type="transmembrane region" description="Helical" evidence="1">
    <location>
        <begin position="88"/>
        <end position="112"/>
    </location>
</feature>
<sequence length="255" mass="28751">MFRLTKFILGDLSKNWILILYFGFLLASTFGLFMMEGQSDKALVSLLNLTLMVVPMMTLLIGTIYYYNMYEFIVMILAQPIKRKTVIASIYLGLSIAFSLAFILGLGIPLGIMGFSQAGWMLILVGLLLTWVFVGLALWAGVLTRDKAKGMGFSLLIWVYFVLIFDGLILLLMYNFSDYPIEKGVLMITFLNPVDLGRILVLMQTQAAALMGYSGAVFRHFFEAWWGLIVAIGVMGIWALVPVWGAFRKFKRKDL</sequence>
<keyword evidence="1" id="KW-0812">Transmembrane</keyword>
<feature type="transmembrane region" description="Helical" evidence="1">
    <location>
        <begin position="118"/>
        <end position="143"/>
    </location>
</feature>
<evidence type="ECO:0000313" key="2">
    <source>
        <dbReference type="EMBL" id="MFB9211243.1"/>
    </source>
</evidence>
<keyword evidence="3" id="KW-1185">Reference proteome</keyword>
<evidence type="ECO:0000256" key="1">
    <source>
        <dbReference type="SAM" id="Phobius"/>
    </source>
</evidence>
<dbReference type="Proteomes" id="UP001589654">
    <property type="component" value="Unassembled WGS sequence"/>
</dbReference>
<feature type="transmembrane region" description="Helical" evidence="1">
    <location>
        <begin position="225"/>
        <end position="247"/>
    </location>
</feature>
<protein>
    <submittedName>
        <fullName evidence="2">ABC transporter permease subunit</fullName>
    </submittedName>
</protein>
<dbReference type="EMBL" id="JBHMEW010000045">
    <property type="protein sequence ID" value="MFB9211243.1"/>
    <property type="molecule type" value="Genomic_DNA"/>
</dbReference>
<keyword evidence="1" id="KW-0472">Membrane</keyword>
<keyword evidence="1" id="KW-1133">Transmembrane helix</keyword>
<feature type="transmembrane region" description="Helical" evidence="1">
    <location>
        <begin position="12"/>
        <end position="34"/>
    </location>
</feature>
<organism evidence="2 3">
    <name type="scientific">Echinicola jeungdonensis</name>
    <dbReference type="NCBI Taxonomy" id="709343"/>
    <lineage>
        <taxon>Bacteria</taxon>
        <taxon>Pseudomonadati</taxon>
        <taxon>Bacteroidota</taxon>
        <taxon>Cytophagia</taxon>
        <taxon>Cytophagales</taxon>
        <taxon>Cyclobacteriaceae</taxon>
        <taxon>Echinicola</taxon>
    </lineage>
</organism>